<evidence type="ECO:0000313" key="2">
    <source>
        <dbReference type="EMBL" id="PGG96448.1"/>
    </source>
</evidence>
<reference evidence="2 3" key="1">
    <citation type="submission" date="2017-10" db="EMBL/GenBank/DDBJ databases">
        <title>Comparative genomics in systemic dimorphic fungi from Ajellomycetaceae.</title>
        <authorList>
            <person name="Munoz J.F."/>
            <person name="Mcewen J.G."/>
            <person name="Clay O.K."/>
            <person name="Cuomo C.A."/>
        </authorList>
    </citation>
    <scope>NUCLEOTIDE SEQUENCE [LARGE SCALE GENOMIC DNA]</scope>
    <source>
        <strain evidence="2 3">UAMH130</strain>
    </source>
</reference>
<protein>
    <submittedName>
        <fullName evidence="2">Uncharacterized protein</fullName>
    </submittedName>
</protein>
<comment type="caution">
    <text evidence="2">The sequence shown here is derived from an EMBL/GenBank/DDBJ whole genome shotgun (WGS) entry which is preliminary data.</text>
</comment>
<gene>
    <name evidence="2" type="ORF">GX51_07817</name>
</gene>
<accession>A0A2B7WIT3</accession>
<feature type="compositionally biased region" description="Low complexity" evidence="1">
    <location>
        <begin position="179"/>
        <end position="197"/>
    </location>
</feature>
<feature type="region of interest" description="Disordered" evidence="1">
    <location>
        <begin position="179"/>
        <end position="251"/>
    </location>
</feature>
<feature type="compositionally biased region" description="Polar residues" evidence="1">
    <location>
        <begin position="216"/>
        <end position="239"/>
    </location>
</feature>
<evidence type="ECO:0000256" key="1">
    <source>
        <dbReference type="SAM" id="MobiDB-lite"/>
    </source>
</evidence>
<dbReference type="EMBL" id="PDNC01000176">
    <property type="protein sequence ID" value="PGG96448.1"/>
    <property type="molecule type" value="Genomic_DNA"/>
</dbReference>
<proteinExistence type="predicted"/>
<dbReference type="AlphaFoldDB" id="A0A2B7WIT3"/>
<keyword evidence="3" id="KW-1185">Reference proteome</keyword>
<dbReference type="Proteomes" id="UP000224080">
    <property type="component" value="Unassembled WGS sequence"/>
</dbReference>
<name>A0A2B7WIT3_9EURO</name>
<dbReference type="OrthoDB" id="3065412at2759"/>
<organism evidence="2 3">
    <name type="scientific">Blastomyces parvus</name>
    <dbReference type="NCBI Taxonomy" id="2060905"/>
    <lineage>
        <taxon>Eukaryota</taxon>
        <taxon>Fungi</taxon>
        <taxon>Dikarya</taxon>
        <taxon>Ascomycota</taxon>
        <taxon>Pezizomycotina</taxon>
        <taxon>Eurotiomycetes</taxon>
        <taxon>Eurotiomycetidae</taxon>
        <taxon>Onygenales</taxon>
        <taxon>Ajellomycetaceae</taxon>
        <taxon>Blastomyces</taxon>
    </lineage>
</organism>
<evidence type="ECO:0000313" key="3">
    <source>
        <dbReference type="Proteomes" id="UP000224080"/>
    </source>
</evidence>
<sequence>MEVPTGKYSGPGHPTIPVTTVDRSLMPTGSGAFPSTFATSISTTSMDRSAGTLGSRDLGPGIEIGSCIWPTEDTTFTDSNHHTTVYSQIVCKDNKEHTCCPVEGKPDSPLSACPQGYAVAEENACCPRGWSVFSTLLGPQTPCYSQFSTGVPPVATASAGTDTTIIRTALFAKKYDLVPSQTARPSASPTSSAPSKPSEQEFSAPPLLSTHELAPTDNQYPAKQPQDVSWTTGTTQSIPTGPPNSNPHISMAYSTEMTPTIRAVEPQELPGNTFINEYHPAYRNDPCSWRT</sequence>